<dbReference type="PANTHER" id="PTHR33589:SF1">
    <property type="entry name" value="ZYMOGEN GRANULE PROTEIN 16 HOMOLOG B"/>
    <property type="match status" value="1"/>
</dbReference>
<feature type="chain" id="PRO_5003930984" evidence="3">
    <location>
        <begin position="18"/>
        <end position="241"/>
    </location>
</feature>
<evidence type="ECO:0000256" key="1">
    <source>
        <dbReference type="ARBA" id="ARBA00022729"/>
    </source>
</evidence>
<reference evidence="5" key="1">
    <citation type="submission" date="2012-11" db="EMBL/GenBank/DDBJ databases">
        <title>The Vampirome: Transcriptome and Proteome Analysis of the Submandibular and Accessory Glands of the Vampire Bat and Vector of Human Rabies, Desmodus rotundus.</title>
        <authorList>
            <person name="Francischetti I.M.B."/>
            <person name="Assumpcao T.C.F."/>
            <person name="Ma D."/>
            <person name="Vicente E.C."/>
            <person name="Ribeiro J.M.C."/>
        </authorList>
    </citation>
    <scope>NUCLEOTIDE SEQUENCE</scope>
    <source>
        <tissue evidence="5">Salivary gland</tissue>
    </source>
</reference>
<organism evidence="5">
    <name type="scientific">Desmodus rotundus</name>
    <name type="common">Vampire bat</name>
    <dbReference type="NCBI Taxonomy" id="9430"/>
    <lineage>
        <taxon>Eukaryota</taxon>
        <taxon>Metazoa</taxon>
        <taxon>Chordata</taxon>
        <taxon>Craniata</taxon>
        <taxon>Vertebrata</taxon>
        <taxon>Euteleostomi</taxon>
        <taxon>Mammalia</taxon>
        <taxon>Eutheria</taxon>
        <taxon>Laurasiatheria</taxon>
        <taxon>Chiroptera</taxon>
        <taxon>Yangochiroptera</taxon>
        <taxon>Phyllostomidae</taxon>
        <taxon>Desmodontinae</taxon>
        <taxon>Desmodus</taxon>
    </lineage>
</organism>
<dbReference type="Pfam" id="PF01419">
    <property type="entry name" value="Jacalin"/>
    <property type="match status" value="1"/>
</dbReference>
<dbReference type="PANTHER" id="PTHR33589">
    <property type="entry name" value="OS11G0524900 PROTEIN"/>
    <property type="match status" value="1"/>
</dbReference>
<keyword evidence="1 3" id="KW-0732">Signal</keyword>
<feature type="signal peptide" evidence="3">
    <location>
        <begin position="1"/>
        <end position="17"/>
    </location>
</feature>
<dbReference type="InterPro" id="IPR052321">
    <property type="entry name" value="PolyBind_ProtTraffic"/>
</dbReference>
<feature type="domain" description="Jacalin-type lectin" evidence="4">
    <location>
        <begin position="89"/>
        <end position="225"/>
    </location>
</feature>
<dbReference type="PROSITE" id="PS51752">
    <property type="entry name" value="JACALIN_LECTIN"/>
    <property type="match status" value="1"/>
</dbReference>
<dbReference type="CDD" id="cd09611">
    <property type="entry name" value="Jacalin_ZG16_like"/>
    <property type="match status" value="1"/>
</dbReference>
<dbReference type="SUPFAM" id="SSF51101">
    <property type="entry name" value="Mannose-binding lectins"/>
    <property type="match status" value="1"/>
</dbReference>
<evidence type="ECO:0000313" key="5">
    <source>
        <dbReference type="EMBL" id="JAA45877.1"/>
    </source>
</evidence>
<dbReference type="GO" id="GO:0030246">
    <property type="term" value="F:carbohydrate binding"/>
    <property type="evidence" value="ECO:0007669"/>
    <property type="project" value="UniProtKB-KW"/>
</dbReference>
<sequence>MLLWLTLVVLWSTTCWAGRKSGGSASLQPIPLVATLTSSNEVTPGVWAQPWANSSHRTVPSASWGVVQICSEITYVLPWVFFSPLTHCFIHLEMFGNGGGWYFSTSPDYENDITGIRVSVGLIGILKSIQVKYGSSWSKAFGVSGGNAQEFTLWPGEHIIGVYGSHKFYLRYLIIYTDFGRWATFGKEEGRGFVVYPNQPGNVVTGLFGQYRHLGITGIGFHWDYPRAQLSSEPPQNITSG</sequence>
<protein>
    <submittedName>
        <fullName evidence="5">Putative jacalin-like lectin domain of the zymogen granule protein</fullName>
    </submittedName>
</protein>
<dbReference type="SMART" id="SM00915">
    <property type="entry name" value="Jacalin"/>
    <property type="match status" value="1"/>
</dbReference>
<name>K9II92_DESRO</name>
<dbReference type="AlphaFoldDB" id="K9II92"/>
<keyword evidence="2 5" id="KW-0430">Lectin</keyword>
<evidence type="ECO:0000256" key="3">
    <source>
        <dbReference type="SAM" id="SignalP"/>
    </source>
</evidence>
<proteinExistence type="evidence at transcript level"/>
<evidence type="ECO:0000259" key="4">
    <source>
        <dbReference type="PROSITE" id="PS51752"/>
    </source>
</evidence>
<dbReference type="Gene3D" id="2.100.10.30">
    <property type="entry name" value="Jacalin-like lectin domain"/>
    <property type="match status" value="1"/>
</dbReference>
<evidence type="ECO:0000256" key="2">
    <source>
        <dbReference type="ARBA" id="ARBA00022734"/>
    </source>
</evidence>
<dbReference type="EMBL" id="GABZ01007648">
    <property type="protein sequence ID" value="JAA45877.1"/>
    <property type="molecule type" value="mRNA"/>
</dbReference>
<accession>K9II92</accession>
<dbReference type="InterPro" id="IPR036404">
    <property type="entry name" value="Jacalin-like_lectin_dom_sf"/>
</dbReference>
<dbReference type="GO" id="GO:0005615">
    <property type="term" value="C:extracellular space"/>
    <property type="evidence" value="ECO:0007669"/>
    <property type="project" value="TreeGrafter"/>
</dbReference>
<dbReference type="InterPro" id="IPR001229">
    <property type="entry name" value="Jacalin-like_lectin_dom"/>
</dbReference>